<dbReference type="STRING" id="332977.SAMN05421740_105270"/>
<organism evidence="1 2">
    <name type="scientific">Parapedobacter koreensis</name>
    <dbReference type="NCBI Taxonomy" id="332977"/>
    <lineage>
        <taxon>Bacteria</taxon>
        <taxon>Pseudomonadati</taxon>
        <taxon>Bacteroidota</taxon>
        <taxon>Sphingobacteriia</taxon>
        <taxon>Sphingobacteriales</taxon>
        <taxon>Sphingobacteriaceae</taxon>
        <taxon>Parapedobacter</taxon>
    </lineage>
</organism>
<dbReference type="EMBL" id="FNZR01000005">
    <property type="protein sequence ID" value="SEL45061.1"/>
    <property type="molecule type" value="Genomic_DNA"/>
</dbReference>
<dbReference type="RefSeq" id="WP_090606383.1">
    <property type="nucleotide sequence ID" value="NZ_FNZR01000005.1"/>
</dbReference>
<protein>
    <submittedName>
        <fullName evidence="1">Surface antigen</fullName>
    </submittedName>
</protein>
<accession>A0A1H7QA73</accession>
<evidence type="ECO:0000313" key="1">
    <source>
        <dbReference type="EMBL" id="SEL45061.1"/>
    </source>
</evidence>
<evidence type="ECO:0000313" key="2">
    <source>
        <dbReference type="Proteomes" id="UP000198916"/>
    </source>
</evidence>
<sequence length="414" mass="47704">MHTVKVGCCYWITVALWFLCTTLYAQRPANEVEITQVKSDTSLQRDLIDIVKRLVKMEPPRGPDSTGKKFYFSVLPFSTSVPGGGHALITSTTAGFYLGDRKDTYMSRATFTPYWNFKRRFGFPIRSYIWLNKNKWVISGDTRILKYPQHTWGLGRQYGEEEKLLVDYSYFRLYQHLLKRIGKGFFIGGGYNLDIRMGIHPETEDTRLRDYTGYPYGTAPAERTISSGLSLNLLFDTRANSINPIDGNYVNLQFRVNPKFMGSGQSWESLYLDVKRYHRLTDNPNRQHMIAVWSYFWTVFNSNAPYLDLPTIGWDTYNGSGRGFEQSRYRGQYLYYIETEYRRDLTANGLFGFVVFANANTVNGPRSSFFRTWNPGAGAGIRIKFNKNSGTNIALDYGFSRSYSGFRLSLGEVF</sequence>
<keyword evidence="2" id="KW-1185">Reference proteome</keyword>
<proteinExistence type="predicted"/>
<gene>
    <name evidence="1" type="ORF">SAMN05421740_105270</name>
</gene>
<dbReference type="Gene3D" id="2.40.160.50">
    <property type="entry name" value="membrane protein fhac: a member of the omp85/tpsb transporter family"/>
    <property type="match status" value="1"/>
</dbReference>
<name>A0A1H7QA73_9SPHI</name>
<dbReference type="Proteomes" id="UP000198916">
    <property type="component" value="Unassembled WGS sequence"/>
</dbReference>
<reference evidence="2" key="1">
    <citation type="submission" date="2016-10" db="EMBL/GenBank/DDBJ databases">
        <authorList>
            <person name="Varghese N."/>
            <person name="Submissions S."/>
        </authorList>
    </citation>
    <scope>NUCLEOTIDE SEQUENCE [LARGE SCALE GENOMIC DNA]</scope>
    <source>
        <strain evidence="2">Jip14</strain>
    </source>
</reference>
<dbReference type="OrthoDB" id="621220at2"/>
<dbReference type="AlphaFoldDB" id="A0A1H7QA73"/>